<sequence length="612" mass="67175">MARHSKSKARMKRAPATAKPSPHRFTMQQEARNTETHTRSWSHSNLRHKAVQFVSAGQLQRTEQDVEEGGGQTETQLEVTELEIQGTPEAKEDAGDNLFFLDTIGEEVVHTGLPDPTLHSDFSDTEGSEDEVVFTGRRKPIAIETDEAELQEYLQRTQNVLLLAAASSEDVQPNHQVNVAETPPAPRTQQEHHPLSDGEANKPANSMANKDYGHDQEHAQISTEAEGGIGVGRSLSGSELDTEGSQSVQTEFSHIQLEQYTSKGRPVEDAEVIGSIDELSKMYLDTEPDSSSTSEDDDADLDSPDESDEDSDDMDDEGLLEELAASFSAEKKGSRGKHTFLSATAFADALDADPYYGLDIMDFDRPSLQKRPKGKKPHPLEGIILSDSDLDNSDLEILQDVWETDRKKKKAKKQEREELRSQGLLGRKSGDPDLKVKYAKGMNLDDLISEIRTFLLSPKSSLALPPMTKHRRKTIHELANKVTLKSQSRGNGLTRFPILLKTSHTPKYTRKTIPQFDNLLSGRKLNRRLYQSWGPDASRPSKAKRGGGSGAVSYMDGDVVGASAPEIGAGNRGRAMLEKMGWSSGTALGASNNKGILQPVTQVVKNSRAGLG</sequence>
<comment type="subcellular location">
    <subcellularLocation>
        <location evidence="2">Cytoplasm</location>
    </subcellularLocation>
    <subcellularLocation>
        <location evidence="1">Nucleus</location>
    </subcellularLocation>
</comment>
<dbReference type="Proteomes" id="UP001220324">
    <property type="component" value="Unassembled WGS sequence"/>
</dbReference>
<dbReference type="AlphaFoldDB" id="A0AAD6CSG8"/>
<keyword evidence="8" id="KW-0539">Nucleus</keyword>
<feature type="region of interest" description="Disordered" evidence="9">
    <location>
        <begin position="278"/>
        <end position="336"/>
    </location>
</feature>
<evidence type="ECO:0000256" key="4">
    <source>
        <dbReference type="ARBA" id="ARBA00018964"/>
    </source>
</evidence>
<evidence type="ECO:0000256" key="6">
    <source>
        <dbReference type="ARBA" id="ARBA00022664"/>
    </source>
</evidence>
<dbReference type="PROSITE" id="PS50174">
    <property type="entry name" value="G_PATCH"/>
    <property type="match status" value="1"/>
</dbReference>
<proteinExistence type="inferred from homology"/>
<dbReference type="GO" id="GO:0006397">
    <property type="term" value="P:mRNA processing"/>
    <property type="evidence" value="ECO:0007669"/>
    <property type="project" value="UniProtKB-KW"/>
</dbReference>
<dbReference type="PANTHER" id="PTHR14195">
    <property type="entry name" value="G PATCH DOMAIN CONTAINING PROTEIN 2"/>
    <property type="match status" value="1"/>
</dbReference>
<feature type="region of interest" description="Disordered" evidence="9">
    <location>
        <begin position="170"/>
        <end position="253"/>
    </location>
</feature>
<dbReference type="InterPro" id="IPR001374">
    <property type="entry name" value="R3H_dom"/>
</dbReference>
<evidence type="ECO:0000256" key="3">
    <source>
        <dbReference type="ARBA" id="ARBA00010306"/>
    </source>
</evidence>
<dbReference type="InterPro" id="IPR036867">
    <property type="entry name" value="R3H_dom_sf"/>
</dbReference>
<dbReference type="GO" id="GO:0003676">
    <property type="term" value="F:nucleic acid binding"/>
    <property type="evidence" value="ECO:0007669"/>
    <property type="project" value="UniProtKB-UniRule"/>
</dbReference>
<keyword evidence="13" id="KW-1185">Reference proteome</keyword>
<evidence type="ECO:0000259" key="10">
    <source>
        <dbReference type="PROSITE" id="PS50174"/>
    </source>
</evidence>
<name>A0AAD6CSG8_9EURO</name>
<evidence type="ECO:0000256" key="9">
    <source>
        <dbReference type="SAM" id="MobiDB-lite"/>
    </source>
</evidence>
<feature type="region of interest" description="Disordered" evidence="9">
    <location>
        <begin position="406"/>
        <end position="426"/>
    </location>
</feature>
<dbReference type="Gene3D" id="3.30.1370.50">
    <property type="entry name" value="R3H-like domain"/>
    <property type="match status" value="1"/>
</dbReference>
<dbReference type="CDD" id="cd02646">
    <property type="entry name" value="R3H_G-patch"/>
    <property type="match status" value="1"/>
</dbReference>
<feature type="compositionally biased region" description="Polar residues" evidence="9">
    <location>
        <begin position="235"/>
        <end position="253"/>
    </location>
</feature>
<dbReference type="InterPro" id="IPR000467">
    <property type="entry name" value="G_patch_dom"/>
</dbReference>
<feature type="compositionally biased region" description="Basic and acidic residues" evidence="9">
    <location>
        <begin position="189"/>
        <end position="200"/>
    </location>
</feature>
<keyword evidence="6" id="KW-0507">mRNA processing</keyword>
<evidence type="ECO:0000256" key="1">
    <source>
        <dbReference type="ARBA" id="ARBA00004123"/>
    </source>
</evidence>
<accession>A0AAD6CSG8</accession>
<evidence type="ECO:0000256" key="7">
    <source>
        <dbReference type="ARBA" id="ARBA00023187"/>
    </source>
</evidence>
<feature type="compositionally biased region" description="Polar residues" evidence="9">
    <location>
        <begin position="170"/>
        <end position="179"/>
    </location>
</feature>
<dbReference type="InterPro" id="IPR034082">
    <property type="entry name" value="R3H_G-patch"/>
</dbReference>
<feature type="region of interest" description="Disordered" evidence="9">
    <location>
        <begin position="1"/>
        <end position="45"/>
    </location>
</feature>
<keyword evidence="7" id="KW-0508">mRNA splicing</keyword>
<evidence type="ECO:0000256" key="2">
    <source>
        <dbReference type="ARBA" id="ARBA00004496"/>
    </source>
</evidence>
<dbReference type="InterPro" id="IPR051189">
    <property type="entry name" value="Splicing_assoc_domain"/>
</dbReference>
<dbReference type="SUPFAM" id="SSF82708">
    <property type="entry name" value="R3H domain"/>
    <property type="match status" value="1"/>
</dbReference>
<dbReference type="Pfam" id="PF01424">
    <property type="entry name" value="R3H"/>
    <property type="match status" value="1"/>
</dbReference>
<keyword evidence="5" id="KW-0963">Cytoplasm</keyword>
<evidence type="ECO:0000259" key="11">
    <source>
        <dbReference type="PROSITE" id="PS51061"/>
    </source>
</evidence>
<evidence type="ECO:0000313" key="12">
    <source>
        <dbReference type="EMBL" id="KAJ5537920.1"/>
    </source>
</evidence>
<feature type="domain" description="G-patch" evidence="10">
    <location>
        <begin position="569"/>
        <end position="612"/>
    </location>
</feature>
<reference evidence="12 13" key="1">
    <citation type="journal article" date="2023" name="IMA Fungus">
        <title>Comparative genomic study of the Penicillium genus elucidates a diverse pangenome and 15 lateral gene transfer events.</title>
        <authorList>
            <person name="Petersen C."/>
            <person name="Sorensen T."/>
            <person name="Nielsen M.R."/>
            <person name="Sondergaard T.E."/>
            <person name="Sorensen J.L."/>
            <person name="Fitzpatrick D.A."/>
            <person name="Frisvad J.C."/>
            <person name="Nielsen K.L."/>
        </authorList>
    </citation>
    <scope>NUCLEOTIDE SEQUENCE [LARGE SCALE GENOMIC DNA]</scope>
    <source>
        <strain evidence="12 13">IBT 35679</strain>
    </source>
</reference>
<protein>
    <recommendedName>
        <fullName evidence="4">Protein SQS1</fullName>
    </recommendedName>
</protein>
<evidence type="ECO:0000313" key="13">
    <source>
        <dbReference type="Proteomes" id="UP001220324"/>
    </source>
</evidence>
<dbReference type="PROSITE" id="PS51061">
    <property type="entry name" value="R3H"/>
    <property type="match status" value="1"/>
</dbReference>
<comment type="caution">
    <text evidence="12">The sequence shown here is derived from an EMBL/GenBank/DDBJ whole genome shotgun (WGS) entry which is preliminary data.</text>
</comment>
<evidence type="ECO:0000256" key="8">
    <source>
        <dbReference type="ARBA" id="ARBA00023242"/>
    </source>
</evidence>
<comment type="similarity">
    <text evidence="3">Belongs to the SQS1 family.</text>
</comment>
<dbReference type="SMART" id="SM00393">
    <property type="entry name" value="R3H"/>
    <property type="match status" value="1"/>
</dbReference>
<dbReference type="GO" id="GO:0005634">
    <property type="term" value="C:nucleus"/>
    <property type="evidence" value="ECO:0007669"/>
    <property type="project" value="UniProtKB-SubCell"/>
</dbReference>
<dbReference type="SMART" id="SM00443">
    <property type="entry name" value="G_patch"/>
    <property type="match status" value="1"/>
</dbReference>
<evidence type="ECO:0000256" key="5">
    <source>
        <dbReference type="ARBA" id="ARBA00022490"/>
    </source>
</evidence>
<dbReference type="Pfam" id="PF01585">
    <property type="entry name" value="G-patch"/>
    <property type="match status" value="1"/>
</dbReference>
<feature type="domain" description="R3H" evidence="11">
    <location>
        <begin position="441"/>
        <end position="503"/>
    </location>
</feature>
<feature type="compositionally biased region" description="Acidic residues" evidence="9">
    <location>
        <begin position="294"/>
        <end position="320"/>
    </location>
</feature>
<dbReference type="EMBL" id="JAQIZZ010000006">
    <property type="protein sequence ID" value="KAJ5537920.1"/>
    <property type="molecule type" value="Genomic_DNA"/>
</dbReference>
<gene>
    <name evidence="12" type="ORF">N7494_007399</name>
</gene>
<feature type="compositionally biased region" description="Basic residues" evidence="9">
    <location>
        <begin position="1"/>
        <end position="13"/>
    </location>
</feature>
<organism evidence="12 13">
    <name type="scientific">Penicillium frequentans</name>
    <dbReference type="NCBI Taxonomy" id="3151616"/>
    <lineage>
        <taxon>Eukaryota</taxon>
        <taxon>Fungi</taxon>
        <taxon>Dikarya</taxon>
        <taxon>Ascomycota</taxon>
        <taxon>Pezizomycotina</taxon>
        <taxon>Eurotiomycetes</taxon>
        <taxon>Eurotiomycetidae</taxon>
        <taxon>Eurotiales</taxon>
        <taxon>Aspergillaceae</taxon>
        <taxon>Penicillium</taxon>
    </lineage>
</organism>
<dbReference type="GO" id="GO:0008380">
    <property type="term" value="P:RNA splicing"/>
    <property type="evidence" value="ECO:0007669"/>
    <property type="project" value="UniProtKB-KW"/>
</dbReference>
<dbReference type="GO" id="GO:0005737">
    <property type="term" value="C:cytoplasm"/>
    <property type="evidence" value="ECO:0007669"/>
    <property type="project" value="UniProtKB-SubCell"/>
</dbReference>